<dbReference type="Proteomes" id="UP000515823">
    <property type="component" value="Chromosome"/>
</dbReference>
<dbReference type="Pfam" id="PF07155">
    <property type="entry name" value="ECF-ribofla_trS"/>
    <property type="match status" value="1"/>
</dbReference>
<feature type="transmembrane region" description="Helical" evidence="3">
    <location>
        <begin position="139"/>
        <end position="156"/>
    </location>
</feature>
<reference evidence="4 5" key="1">
    <citation type="submission" date="2020-08" db="EMBL/GenBank/DDBJ databases">
        <authorList>
            <person name="Liu C."/>
            <person name="Sun Q."/>
        </authorList>
    </citation>
    <scope>NUCLEOTIDE SEQUENCE [LARGE SCALE GENOMIC DNA]</scope>
    <source>
        <strain evidence="4 5">NSJ-38</strain>
    </source>
</reference>
<keyword evidence="3" id="KW-0472">Membrane</keyword>
<feature type="transmembrane region" description="Helical" evidence="3">
    <location>
        <begin position="269"/>
        <end position="292"/>
    </location>
</feature>
<feature type="transmembrane region" description="Helical" evidence="3">
    <location>
        <begin position="43"/>
        <end position="62"/>
    </location>
</feature>
<feature type="transmembrane region" description="Helical" evidence="3">
    <location>
        <begin position="228"/>
        <end position="249"/>
    </location>
</feature>
<keyword evidence="1 3" id="KW-0812">Transmembrane</keyword>
<dbReference type="AlphaFoldDB" id="A0A7G9G4H9"/>
<dbReference type="EMBL" id="CP060634">
    <property type="protein sequence ID" value="QNM05711.1"/>
    <property type="molecule type" value="Genomic_DNA"/>
</dbReference>
<dbReference type="InterPro" id="IPR009825">
    <property type="entry name" value="ECF_substrate-spec-like"/>
</dbReference>
<feature type="transmembrane region" description="Helical" evidence="3">
    <location>
        <begin position="74"/>
        <end position="95"/>
    </location>
</feature>
<sequence length="311" mass="35176">MWQKYTEKQFLKLRRKRIFVSAAVIFVLIPLTIFVGIEFLEDRSFLFISLLIIFYIMAPFFMMFEGRKPRAREIVLVAMMTALTALGNMICYITIPFQAGTAMAIVSGISLGPEAGFLVGALARFVCNFFLGQGPWTPWQMFCWGILGFLAGVVFNKKDLDKLNSRSFRVIAGPITGVFLAILAAWLEWRISGNGIFMGWRLYVFGAVGLIAGYLIQRKRMPVDDLTLSVYGFLTTFIIYGGIMNISALVFNSYVSASGLDINWESLKILYISGVPYDFTHALGSAFFLFVFGEKVIRKVERVKIKYGIYR</sequence>
<feature type="transmembrane region" description="Helical" evidence="3">
    <location>
        <begin position="168"/>
        <end position="187"/>
    </location>
</feature>
<protein>
    <submittedName>
        <fullName evidence="4">ECF transporter S component</fullName>
    </submittedName>
</protein>
<dbReference type="KEGG" id="qdo:H9Q78_00625"/>
<evidence type="ECO:0000256" key="1">
    <source>
        <dbReference type="ARBA" id="ARBA00022692"/>
    </source>
</evidence>
<feature type="transmembrane region" description="Helical" evidence="3">
    <location>
        <begin position="199"/>
        <end position="216"/>
    </location>
</feature>
<dbReference type="PANTHER" id="PTHR37815">
    <property type="entry name" value="UPF0397 PROTEIN BC_2624-RELATED"/>
    <property type="match status" value="1"/>
</dbReference>
<dbReference type="PANTHER" id="PTHR37815:SF3">
    <property type="entry name" value="UPF0397 PROTEIN SPR0429"/>
    <property type="match status" value="1"/>
</dbReference>
<proteinExistence type="predicted"/>
<name>A0A7G9G4H9_9FIRM</name>
<accession>A0A7G9G4H9</accession>
<keyword evidence="2 3" id="KW-1133">Transmembrane helix</keyword>
<feature type="transmembrane region" description="Helical" evidence="3">
    <location>
        <begin position="18"/>
        <end position="37"/>
    </location>
</feature>
<evidence type="ECO:0000256" key="2">
    <source>
        <dbReference type="ARBA" id="ARBA00022989"/>
    </source>
</evidence>
<evidence type="ECO:0000256" key="3">
    <source>
        <dbReference type="SAM" id="Phobius"/>
    </source>
</evidence>
<organism evidence="4 5">
    <name type="scientific">Qiania dongpingensis</name>
    <dbReference type="NCBI Taxonomy" id="2763669"/>
    <lineage>
        <taxon>Bacteria</taxon>
        <taxon>Bacillati</taxon>
        <taxon>Bacillota</taxon>
        <taxon>Clostridia</taxon>
        <taxon>Lachnospirales</taxon>
        <taxon>Lachnospiraceae</taxon>
        <taxon>Qiania</taxon>
    </lineage>
</organism>
<keyword evidence="5" id="KW-1185">Reference proteome</keyword>
<gene>
    <name evidence="4" type="ORF">H9Q78_00625</name>
</gene>
<dbReference type="Gene3D" id="1.10.1760.20">
    <property type="match status" value="1"/>
</dbReference>
<evidence type="ECO:0000313" key="5">
    <source>
        <dbReference type="Proteomes" id="UP000515823"/>
    </source>
</evidence>
<dbReference type="GO" id="GO:0016020">
    <property type="term" value="C:membrane"/>
    <property type="evidence" value="ECO:0007669"/>
    <property type="project" value="InterPro"/>
</dbReference>
<dbReference type="RefSeq" id="WP_249302951.1">
    <property type="nucleotide sequence ID" value="NZ_CP060634.1"/>
</dbReference>
<evidence type="ECO:0000313" key="4">
    <source>
        <dbReference type="EMBL" id="QNM05711.1"/>
    </source>
</evidence>